<dbReference type="InterPro" id="IPR027303">
    <property type="entry name" value="Gln_synth_gly_rich_site"/>
</dbReference>
<dbReference type="PANTHER" id="PTHR43785">
    <property type="entry name" value="GAMMA-GLUTAMYLPUTRESCINE SYNTHETASE"/>
    <property type="match status" value="1"/>
</dbReference>
<evidence type="ECO:0000256" key="1">
    <source>
        <dbReference type="ARBA" id="ARBA00001946"/>
    </source>
</evidence>
<proteinExistence type="inferred from homology"/>
<dbReference type="PROSITE" id="PS00181">
    <property type="entry name" value="GLNA_ATP"/>
    <property type="match status" value="1"/>
</dbReference>
<dbReference type="PANTHER" id="PTHR43785:SF12">
    <property type="entry name" value="TYPE-1 GLUTAMINE SYNTHETASE 2"/>
    <property type="match status" value="1"/>
</dbReference>
<evidence type="ECO:0000313" key="11">
    <source>
        <dbReference type="Proteomes" id="UP001230188"/>
    </source>
</evidence>
<keyword evidence="5" id="KW-0460">Magnesium</keyword>
<dbReference type="InterPro" id="IPR014746">
    <property type="entry name" value="Gln_synth/guanido_kin_cat_dom"/>
</dbReference>
<organism evidence="10 11">
    <name type="scientific">Chrysophaeum taylorii</name>
    <dbReference type="NCBI Taxonomy" id="2483200"/>
    <lineage>
        <taxon>Eukaryota</taxon>
        <taxon>Sar</taxon>
        <taxon>Stramenopiles</taxon>
        <taxon>Ochrophyta</taxon>
        <taxon>Pelagophyceae</taxon>
        <taxon>Pelagomonadales</taxon>
        <taxon>Pelagomonadaceae</taxon>
        <taxon>Chrysophaeum</taxon>
    </lineage>
</organism>
<keyword evidence="4" id="KW-0067">ATP-binding</keyword>
<evidence type="ECO:0000256" key="2">
    <source>
        <dbReference type="ARBA" id="ARBA00022598"/>
    </source>
</evidence>
<protein>
    <recommendedName>
        <fullName evidence="12">Glutamine synthetase</fullName>
    </recommendedName>
</protein>
<evidence type="ECO:0008006" key="12">
    <source>
        <dbReference type="Google" id="ProtNLM"/>
    </source>
</evidence>
<dbReference type="InterPro" id="IPR008146">
    <property type="entry name" value="Gln_synth_cat_dom"/>
</dbReference>
<comment type="cofactor">
    <cofactor evidence="1">
        <name>Mg(2+)</name>
        <dbReference type="ChEBI" id="CHEBI:18420"/>
    </cofactor>
</comment>
<dbReference type="EMBL" id="JAQMWT010000161">
    <property type="protein sequence ID" value="KAJ8608761.1"/>
    <property type="molecule type" value="Genomic_DNA"/>
</dbReference>
<evidence type="ECO:0000259" key="8">
    <source>
        <dbReference type="PROSITE" id="PS51986"/>
    </source>
</evidence>
<keyword evidence="3" id="KW-0547">Nucleotide-binding</keyword>
<dbReference type="AlphaFoldDB" id="A0AAD7XPG8"/>
<evidence type="ECO:0000256" key="5">
    <source>
        <dbReference type="ARBA" id="ARBA00022842"/>
    </source>
</evidence>
<dbReference type="InterPro" id="IPR008147">
    <property type="entry name" value="Gln_synt_N"/>
</dbReference>
<dbReference type="NCBIfam" id="TIGR03105">
    <property type="entry name" value="gln_synth_III"/>
    <property type="match status" value="1"/>
</dbReference>
<keyword evidence="11" id="KW-1185">Reference proteome</keyword>
<evidence type="ECO:0000256" key="7">
    <source>
        <dbReference type="RuleBase" id="RU000384"/>
    </source>
</evidence>
<evidence type="ECO:0000256" key="6">
    <source>
        <dbReference type="PROSITE-ProRule" id="PRU01330"/>
    </source>
</evidence>
<dbReference type="PROSITE" id="PS51987">
    <property type="entry name" value="GS_CATALYTIC"/>
    <property type="match status" value="1"/>
</dbReference>
<gene>
    <name evidence="10" type="ORF">CTAYLR_007800</name>
</gene>
<name>A0AAD7XPG8_9STRA</name>
<reference evidence="10" key="1">
    <citation type="submission" date="2023-01" db="EMBL/GenBank/DDBJ databases">
        <title>Metagenome sequencing of chrysophaentin producing Chrysophaeum taylorii.</title>
        <authorList>
            <person name="Davison J."/>
            <person name="Bewley C."/>
        </authorList>
    </citation>
    <scope>NUCLEOTIDE SEQUENCE</scope>
    <source>
        <strain evidence="10">NIES-1699</strain>
    </source>
</reference>
<dbReference type="GO" id="GO:0005524">
    <property type="term" value="F:ATP binding"/>
    <property type="evidence" value="ECO:0007669"/>
    <property type="project" value="UniProtKB-KW"/>
</dbReference>
<comment type="similarity">
    <text evidence="6 7">Belongs to the glutamine synthetase family.</text>
</comment>
<evidence type="ECO:0000256" key="3">
    <source>
        <dbReference type="ARBA" id="ARBA00022741"/>
    </source>
</evidence>
<dbReference type="SMART" id="SM01230">
    <property type="entry name" value="Gln-synt_C"/>
    <property type="match status" value="1"/>
</dbReference>
<feature type="domain" description="GS catalytic" evidence="9">
    <location>
        <begin position="125"/>
        <end position="468"/>
    </location>
</feature>
<evidence type="ECO:0000259" key="9">
    <source>
        <dbReference type="PROSITE" id="PS51987"/>
    </source>
</evidence>
<dbReference type="Gene3D" id="3.30.590.10">
    <property type="entry name" value="Glutamine synthetase/guanido kinase, catalytic domain"/>
    <property type="match status" value="1"/>
</dbReference>
<dbReference type="GO" id="GO:0006542">
    <property type="term" value="P:glutamine biosynthetic process"/>
    <property type="evidence" value="ECO:0007669"/>
    <property type="project" value="InterPro"/>
</dbReference>
<dbReference type="Pfam" id="PF00120">
    <property type="entry name" value="Gln-synt_C"/>
    <property type="match status" value="1"/>
</dbReference>
<dbReference type="GO" id="GO:0004356">
    <property type="term" value="F:glutamine synthetase activity"/>
    <property type="evidence" value="ECO:0007669"/>
    <property type="project" value="InterPro"/>
</dbReference>
<evidence type="ECO:0000256" key="4">
    <source>
        <dbReference type="ARBA" id="ARBA00022840"/>
    </source>
</evidence>
<feature type="domain" description="GS beta-grasp" evidence="8">
    <location>
        <begin position="37"/>
        <end position="119"/>
    </location>
</feature>
<dbReference type="PROSITE" id="PS51986">
    <property type="entry name" value="GS_BETA_GRASP"/>
    <property type="match status" value="1"/>
</dbReference>
<sequence>MAGLRKTTAWWWWSRRVVAKEGARWSSSSLRERGEALGLKFYQFSFVDLFGQQRSKLVPVARADEIAASGAGFAGFACYLRLAPTDGDVLAKPDPSTLTVLPWNREVGWISCDLEWRGAELDHGPRNVLRRVLGTLRDKYGLSMKCGVECEFFLVDGVGGVSDRLDSSPKPCYDAHALMRRYAVVRELVLGMEALGWGPYQADHEDANGQFEVNWDYADALATADRVAFFKYMTRSVAEKHGLRATFMPKPFADLTGSGCHCHVSLHAPDDKNVCAGEDRPHGLSKIAANFLGGILDAAPALAAVANPTVNSYRRIHASTTTSGATWSPDAVCWGGNNRTVLVRVPEAPRLELRLADMAANPYLWPAALLAAGLNGLDLGSDPGDPADCNMYDATCPRAAAVRSRVPKLPSSLRPALANFSATPAFRDYLGSSTVDAYLELKSRHCDDYDRFIAAHVSPWERDHYLDV</sequence>
<keyword evidence="2" id="KW-0436">Ligase</keyword>
<dbReference type="InterPro" id="IPR036651">
    <property type="entry name" value="Gln_synt_N_sf"/>
</dbReference>
<dbReference type="InterPro" id="IPR017536">
    <property type="entry name" value="Glutamine_synthetase_typeIII"/>
</dbReference>
<evidence type="ECO:0000313" key="10">
    <source>
        <dbReference type="EMBL" id="KAJ8608761.1"/>
    </source>
</evidence>
<dbReference type="Proteomes" id="UP001230188">
    <property type="component" value="Unassembled WGS sequence"/>
</dbReference>
<dbReference type="SUPFAM" id="SSF54368">
    <property type="entry name" value="Glutamine synthetase, N-terminal domain"/>
    <property type="match status" value="1"/>
</dbReference>
<comment type="caution">
    <text evidence="10">The sequence shown here is derived from an EMBL/GenBank/DDBJ whole genome shotgun (WGS) entry which is preliminary data.</text>
</comment>
<dbReference type="SUPFAM" id="SSF55931">
    <property type="entry name" value="Glutamine synthetase/guanido kinase"/>
    <property type="match status" value="1"/>
</dbReference>
<accession>A0AAD7XPG8</accession>
<dbReference type="Gene3D" id="3.10.20.70">
    <property type="entry name" value="Glutamine synthetase, N-terminal domain"/>
    <property type="match status" value="1"/>
</dbReference>